<reference evidence="2" key="1">
    <citation type="submission" date="2022-08" db="UniProtKB">
        <authorList>
            <consortium name="EnsemblMetazoa"/>
        </authorList>
    </citation>
    <scope>IDENTIFICATION</scope>
    <source>
        <strain evidence="2">EBRO</strain>
    </source>
</reference>
<evidence type="ECO:0000256" key="1">
    <source>
        <dbReference type="SAM" id="MobiDB-lite"/>
    </source>
</evidence>
<proteinExistence type="predicted"/>
<dbReference type="EnsemblMetazoa" id="AATE013786-RA">
    <property type="protein sequence ID" value="AATE013786-PA.1"/>
    <property type="gene ID" value="AATE013786"/>
</dbReference>
<dbReference type="AlphaFoldDB" id="A0A182J991"/>
<organism evidence="2">
    <name type="scientific">Anopheles atroparvus</name>
    <name type="common">European mosquito</name>
    <dbReference type="NCBI Taxonomy" id="41427"/>
    <lineage>
        <taxon>Eukaryota</taxon>
        <taxon>Metazoa</taxon>
        <taxon>Ecdysozoa</taxon>
        <taxon>Arthropoda</taxon>
        <taxon>Hexapoda</taxon>
        <taxon>Insecta</taxon>
        <taxon>Pterygota</taxon>
        <taxon>Neoptera</taxon>
        <taxon>Endopterygota</taxon>
        <taxon>Diptera</taxon>
        <taxon>Nematocera</taxon>
        <taxon>Culicoidea</taxon>
        <taxon>Culicidae</taxon>
        <taxon>Anophelinae</taxon>
        <taxon>Anopheles</taxon>
    </lineage>
</organism>
<sequence length="505" mass="57384">MMLKAVVDTEANPTILRSMMPMRGMKDLSALICLMETSRRTGIQAMTDEAPLIRLGLLMHCLAPVEWMAYSTSCIQNMVANGYADVSGATRTWTPAPTNSTGTQIGTHADASNLYWRTLSQYSRLISGSATTSDRIMDGEQQLVPTERVKFIPVKMSWRDVVEASFPVTEAFYIGNTYRATYDDPKWMDHWYGGVVPWWFVQAVLLKFGGQLTVKTNSPVSVKLNVEEDWLDEVGYHLKANDAFATDLSILTSSIMYEKKVQRKSSPYFTILTPTKDAHEMKVHWTSWYYNFINDLPKSGLRRRIKVSPPDFDGIVELNTMVFPDSRRFKGYANPEAFVDGTQLSSDYCYAVYGGGCSVTHKVCGDSQEVVWSEGQILCQWLVRKSPERRLSPISSWGDGGGESLQGKGKKSPERRLSSPIPSSRYREMAPMRRGRSPELARDERRRSHEALKESERRVREVMRSKPVDRDRSRSPGSPCQRVVRERERSYERSPTCMSYMKGAR</sequence>
<feature type="region of interest" description="Disordered" evidence="1">
    <location>
        <begin position="392"/>
        <end position="505"/>
    </location>
</feature>
<dbReference type="VEuPathDB" id="VectorBase:AATE013786"/>
<accession>A0A182J991</accession>
<feature type="compositionally biased region" description="Basic and acidic residues" evidence="1">
    <location>
        <begin position="483"/>
        <end position="492"/>
    </location>
</feature>
<feature type="compositionally biased region" description="Basic and acidic residues" evidence="1">
    <location>
        <begin position="425"/>
        <end position="474"/>
    </location>
</feature>
<protein>
    <submittedName>
        <fullName evidence="2">Uncharacterized protein</fullName>
    </submittedName>
</protein>
<name>A0A182J991_ANOAO</name>
<evidence type="ECO:0000313" key="2">
    <source>
        <dbReference type="EnsemblMetazoa" id="AATE013786-PA.1"/>
    </source>
</evidence>